<dbReference type="PANTHER" id="PTHR30250:SF11">
    <property type="entry name" value="O-ANTIGEN TRANSPORTER-RELATED"/>
    <property type="match status" value="1"/>
</dbReference>
<dbReference type="EMBL" id="JAJBNC010000025">
    <property type="protein sequence ID" value="MCB5494875.1"/>
    <property type="molecule type" value="Genomic_DNA"/>
</dbReference>
<gene>
    <name evidence="7" type="ORF">LIQ10_14245</name>
</gene>
<evidence type="ECO:0000313" key="7">
    <source>
        <dbReference type="EMBL" id="MCB5494875.1"/>
    </source>
</evidence>
<dbReference type="InterPro" id="IPR050833">
    <property type="entry name" value="Poly_Biosynth_Transport"/>
</dbReference>
<dbReference type="Proteomes" id="UP001297422">
    <property type="component" value="Unassembled WGS sequence"/>
</dbReference>
<sequence>MNSKYKYLIKNMGILTLSNFSSKILVFLLVPLYTSVLSTTEYGIYDLVVSTIQLIFPIITANIVDAVMRFSMDKRYDTKDIASIGIKYLFGGEVVVAIFLIVTSKFELINIISNLEVYIFFYYTFYTFNQFLIQFAKGLEKVTDMGIAGILSTVIMVSANILFLLVLKIGLKGFFVANILAQLLPTTYLIFRLKIWKYVKIKKVADSMEKEMLIYSLPLIFSTVGWWVNNAANKYFVTFFIGLAANGILSVSYKIPSIINTIQSIFIQAWQISAIKEYESKEKKQFYGFSFYYLNFLMCVCCALLILLSKPLASVLYAKDFYIAWRYVPILLIASVVNAASGFLGPILSAEKNSRDMAKSAIYGMIANIVFNILLVYVIGMQGATIATLASSCIIYISRKKSVAKQMDIPNEWKIYLCWSILIVQAIVEILSISIIAEIVIIIVLLGINVKDLKVLLMKGRKIK</sequence>
<evidence type="ECO:0000256" key="1">
    <source>
        <dbReference type="ARBA" id="ARBA00004651"/>
    </source>
</evidence>
<dbReference type="PANTHER" id="PTHR30250">
    <property type="entry name" value="PST FAMILY PREDICTED COLANIC ACID TRANSPORTER"/>
    <property type="match status" value="1"/>
</dbReference>
<dbReference type="Pfam" id="PF01943">
    <property type="entry name" value="Polysacc_synt"/>
    <property type="match status" value="1"/>
</dbReference>
<evidence type="ECO:0000256" key="6">
    <source>
        <dbReference type="SAM" id="Phobius"/>
    </source>
</evidence>
<protein>
    <submittedName>
        <fullName evidence="7">Oligosaccharide flippase family protein</fullName>
    </submittedName>
</protein>
<feature type="transmembrane region" description="Helical" evidence="6">
    <location>
        <begin position="327"/>
        <end position="348"/>
    </location>
</feature>
<keyword evidence="5 6" id="KW-0472">Membrane</keyword>
<feature type="transmembrane region" description="Helical" evidence="6">
    <location>
        <begin position="173"/>
        <end position="191"/>
    </location>
</feature>
<feature type="transmembrane region" description="Helical" evidence="6">
    <location>
        <begin position="417"/>
        <end position="448"/>
    </location>
</feature>
<keyword evidence="3 6" id="KW-0812">Transmembrane</keyword>
<evidence type="ECO:0000256" key="4">
    <source>
        <dbReference type="ARBA" id="ARBA00022989"/>
    </source>
</evidence>
<feature type="transmembrane region" description="Helical" evidence="6">
    <location>
        <begin position="12"/>
        <end position="36"/>
    </location>
</feature>
<dbReference type="RefSeq" id="WP_173879394.1">
    <property type="nucleotide sequence ID" value="NZ_JAAIMT010000020.1"/>
</dbReference>
<feature type="transmembrane region" description="Helical" evidence="6">
    <location>
        <begin position="286"/>
        <end position="307"/>
    </location>
</feature>
<evidence type="ECO:0000256" key="3">
    <source>
        <dbReference type="ARBA" id="ARBA00022692"/>
    </source>
</evidence>
<evidence type="ECO:0000313" key="8">
    <source>
        <dbReference type="Proteomes" id="UP001297422"/>
    </source>
</evidence>
<evidence type="ECO:0000256" key="5">
    <source>
        <dbReference type="ARBA" id="ARBA00023136"/>
    </source>
</evidence>
<reference evidence="7" key="1">
    <citation type="submission" date="2021-10" db="EMBL/GenBank/DDBJ databases">
        <title>Collection of gut derived symbiotic bacterial strains cultured from healthy donors.</title>
        <authorList>
            <person name="Lin H."/>
            <person name="Littmann E."/>
            <person name="Claire K."/>
            <person name="Pamer E."/>
        </authorList>
    </citation>
    <scope>NUCLEOTIDE SEQUENCE</scope>
    <source>
        <strain evidence="7">MSK.23.4</strain>
    </source>
</reference>
<feature type="transmembrane region" description="Helical" evidence="6">
    <location>
        <begin position="108"/>
        <end position="126"/>
    </location>
</feature>
<dbReference type="InterPro" id="IPR002797">
    <property type="entry name" value="Polysacc_synth"/>
</dbReference>
<comment type="subcellular location">
    <subcellularLocation>
        <location evidence="1">Cell membrane</location>
        <topology evidence="1">Multi-pass membrane protein</topology>
    </subcellularLocation>
</comment>
<keyword evidence="4 6" id="KW-1133">Transmembrane helix</keyword>
<dbReference type="AlphaFoldDB" id="A0AAJ1AZ63"/>
<evidence type="ECO:0000256" key="2">
    <source>
        <dbReference type="ARBA" id="ARBA00022475"/>
    </source>
</evidence>
<feature type="transmembrane region" description="Helical" evidence="6">
    <location>
        <begin position="369"/>
        <end position="397"/>
    </location>
</feature>
<feature type="transmembrane region" description="Helical" evidence="6">
    <location>
        <begin position="212"/>
        <end position="229"/>
    </location>
</feature>
<dbReference type="GO" id="GO:0005886">
    <property type="term" value="C:plasma membrane"/>
    <property type="evidence" value="ECO:0007669"/>
    <property type="project" value="UniProtKB-SubCell"/>
</dbReference>
<keyword evidence="2" id="KW-1003">Cell membrane</keyword>
<proteinExistence type="predicted"/>
<feature type="transmembrane region" description="Helical" evidence="6">
    <location>
        <begin position="42"/>
        <end position="64"/>
    </location>
</feature>
<feature type="transmembrane region" description="Helical" evidence="6">
    <location>
        <begin position="147"/>
        <end position="167"/>
    </location>
</feature>
<name>A0AAJ1AZ63_MEDGN</name>
<accession>A0AAJ1AZ63</accession>
<comment type="caution">
    <text evidence="7">The sequence shown here is derived from an EMBL/GenBank/DDBJ whole genome shotgun (WGS) entry which is preliminary data.</text>
</comment>
<organism evidence="7 8">
    <name type="scientific">Mediterraneibacter gnavus</name>
    <name type="common">Ruminococcus gnavus</name>
    <dbReference type="NCBI Taxonomy" id="33038"/>
    <lineage>
        <taxon>Bacteria</taxon>
        <taxon>Bacillati</taxon>
        <taxon>Bacillota</taxon>
        <taxon>Clostridia</taxon>
        <taxon>Lachnospirales</taxon>
        <taxon>Lachnospiraceae</taxon>
        <taxon>Mediterraneibacter</taxon>
    </lineage>
</organism>
<feature type="transmembrane region" description="Helical" evidence="6">
    <location>
        <begin position="85"/>
        <end position="102"/>
    </location>
</feature>
<feature type="transmembrane region" description="Helical" evidence="6">
    <location>
        <begin position="235"/>
        <end position="253"/>
    </location>
</feature>